<proteinExistence type="predicted"/>
<evidence type="ECO:0000256" key="2">
    <source>
        <dbReference type="ARBA" id="ARBA00011738"/>
    </source>
</evidence>
<dbReference type="InterPro" id="IPR009014">
    <property type="entry name" value="Transketo_C/PFOR_II"/>
</dbReference>
<evidence type="ECO:0000256" key="1">
    <source>
        <dbReference type="ARBA" id="ARBA00001946"/>
    </source>
</evidence>
<dbReference type="SUPFAM" id="SSF52922">
    <property type="entry name" value="TK C-terminal domain-like"/>
    <property type="match status" value="1"/>
</dbReference>
<accession>A0A382L9B4</accession>
<dbReference type="GO" id="GO:0016114">
    <property type="term" value="P:terpenoid biosynthetic process"/>
    <property type="evidence" value="ECO:0007669"/>
    <property type="project" value="InterPro"/>
</dbReference>
<reference evidence="7" key="1">
    <citation type="submission" date="2018-05" db="EMBL/GenBank/DDBJ databases">
        <authorList>
            <person name="Lanie J.A."/>
            <person name="Ng W.-L."/>
            <person name="Kazmierczak K.M."/>
            <person name="Andrzejewski T.M."/>
            <person name="Davidsen T.M."/>
            <person name="Wayne K.J."/>
            <person name="Tettelin H."/>
            <person name="Glass J.I."/>
            <person name="Rusch D."/>
            <person name="Podicherti R."/>
            <person name="Tsui H.-C.T."/>
            <person name="Winkler M.E."/>
        </authorList>
    </citation>
    <scope>NUCLEOTIDE SEQUENCE</scope>
</reference>
<name>A0A382L9B4_9ZZZZ</name>
<comment type="cofactor">
    <cofactor evidence="1">
        <name>Mg(2+)</name>
        <dbReference type="ChEBI" id="CHEBI:18420"/>
    </cofactor>
</comment>
<keyword evidence="5" id="KW-0786">Thiamine pyrophosphate</keyword>
<dbReference type="Pfam" id="PF02780">
    <property type="entry name" value="Transketolase_C"/>
    <property type="match status" value="1"/>
</dbReference>
<evidence type="ECO:0000256" key="5">
    <source>
        <dbReference type="ARBA" id="ARBA00023052"/>
    </source>
</evidence>
<dbReference type="PANTHER" id="PTHR43322">
    <property type="entry name" value="1-D-DEOXYXYLULOSE 5-PHOSPHATE SYNTHASE-RELATED"/>
    <property type="match status" value="1"/>
</dbReference>
<sequence length="183" mass="18817">SKVPGMTILAPSSYQELQQMFDDAMAVTDGPVAIRWSKSPAPHVAWDEVGRGLAARQVRTGDGSVCLLGAGKMLAVASAAAAELAAEGIDATVWDPRCIRPLDEAMLEDAARHRLVVTVEDGFREGGFGSGVLDALAARSAAPSVSVLGVPVAHHAHGPADSLLASFGLDGPGVAGTVRTRLK</sequence>
<feature type="domain" description="Transketolase C-terminal" evidence="6">
    <location>
        <begin position="58"/>
        <end position="172"/>
    </location>
</feature>
<keyword evidence="4" id="KW-0460">Magnesium</keyword>
<evidence type="ECO:0000313" key="7">
    <source>
        <dbReference type="EMBL" id="SVC31752.1"/>
    </source>
</evidence>
<dbReference type="InterPro" id="IPR033248">
    <property type="entry name" value="Transketolase_C"/>
</dbReference>
<evidence type="ECO:0000259" key="6">
    <source>
        <dbReference type="Pfam" id="PF02780"/>
    </source>
</evidence>
<dbReference type="GO" id="GO:0008661">
    <property type="term" value="F:1-deoxy-D-xylulose-5-phosphate synthase activity"/>
    <property type="evidence" value="ECO:0007669"/>
    <property type="project" value="InterPro"/>
</dbReference>
<comment type="subunit">
    <text evidence="2">Homodimer.</text>
</comment>
<feature type="non-terminal residue" evidence="7">
    <location>
        <position position="1"/>
    </location>
</feature>
<dbReference type="SUPFAM" id="SSF52518">
    <property type="entry name" value="Thiamin diphosphate-binding fold (THDP-binding)"/>
    <property type="match status" value="1"/>
</dbReference>
<dbReference type="GO" id="GO:0019288">
    <property type="term" value="P:isopentenyl diphosphate biosynthetic process, methylerythritol 4-phosphate pathway"/>
    <property type="evidence" value="ECO:0007669"/>
    <property type="project" value="TreeGrafter"/>
</dbReference>
<dbReference type="InterPro" id="IPR005477">
    <property type="entry name" value="Dxylulose-5-P_synthase"/>
</dbReference>
<dbReference type="Gene3D" id="3.40.50.920">
    <property type="match status" value="1"/>
</dbReference>
<dbReference type="AlphaFoldDB" id="A0A382L9B4"/>
<dbReference type="Gene3D" id="3.40.50.970">
    <property type="match status" value="1"/>
</dbReference>
<dbReference type="EMBL" id="UINC01084782">
    <property type="protein sequence ID" value="SVC31752.1"/>
    <property type="molecule type" value="Genomic_DNA"/>
</dbReference>
<dbReference type="GO" id="GO:0005829">
    <property type="term" value="C:cytosol"/>
    <property type="evidence" value="ECO:0007669"/>
    <property type="project" value="TreeGrafter"/>
</dbReference>
<dbReference type="InterPro" id="IPR029061">
    <property type="entry name" value="THDP-binding"/>
</dbReference>
<keyword evidence="3" id="KW-0808">Transferase</keyword>
<dbReference type="PANTHER" id="PTHR43322:SF5">
    <property type="entry name" value="1-DEOXY-D-XYLULOSE-5-PHOSPHATE SYNTHASE, CHLOROPLASTIC"/>
    <property type="match status" value="1"/>
</dbReference>
<evidence type="ECO:0000256" key="3">
    <source>
        <dbReference type="ARBA" id="ARBA00022679"/>
    </source>
</evidence>
<evidence type="ECO:0000256" key="4">
    <source>
        <dbReference type="ARBA" id="ARBA00022842"/>
    </source>
</evidence>
<gene>
    <name evidence="7" type="ORF">METZ01_LOCUS284606</name>
</gene>
<organism evidence="7">
    <name type="scientific">marine metagenome</name>
    <dbReference type="NCBI Taxonomy" id="408172"/>
    <lineage>
        <taxon>unclassified sequences</taxon>
        <taxon>metagenomes</taxon>
        <taxon>ecological metagenomes</taxon>
    </lineage>
</organism>
<protein>
    <recommendedName>
        <fullName evidence="6">Transketolase C-terminal domain-containing protein</fullName>
    </recommendedName>
</protein>